<evidence type="ECO:0000256" key="2">
    <source>
        <dbReference type="ARBA" id="ARBA00022448"/>
    </source>
</evidence>
<dbReference type="CDD" id="cd03230">
    <property type="entry name" value="ABC_DR_subfamily_A"/>
    <property type="match status" value="1"/>
</dbReference>
<dbReference type="InterPro" id="IPR017871">
    <property type="entry name" value="ABC_transporter-like_CS"/>
</dbReference>
<dbReference type="InterPro" id="IPR003439">
    <property type="entry name" value="ABC_transporter-like_ATP-bd"/>
</dbReference>
<dbReference type="PANTHER" id="PTHR43335">
    <property type="entry name" value="ABC TRANSPORTER, ATP-BINDING PROTEIN"/>
    <property type="match status" value="1"/>
</dbReference>
<dbReference type="Gene3D" id="3.40.50.300">
    <property type="entry name" value="P-loop containing nucleotide triphosphate hydrolases"/>
    <property type="match status" value="1"/>
</dbReference>
<gene>
    <name evidence="6" type="ORF">GCM10025759_14180</name>
</gene>
<dbReference type="Proteomes" id="UP001501083">
    <property type="component" value="Unassembled WGS sequence"/>
</dbReference>
<sequence>MSVAMIEIDGASMHYGAVHAVDDVSLRVEAGQIFGLTGHNGAGKSTLFKMMLGILRPTLGTIRIRGERIERGSPLSVRRGIGYLPENLALYDNLSGLETLRFFARIKSADARACEGLLERVGLVDAAHRKVREYSKGMRQRLGFAQALIGRPSLLLLDEPTNGLDPVATRTFYEALDDLRDDGVSVVISSHLLSEIEPRVDSLAIMANGRLLAHGSVAELGRTAELPARVRVELRPDAIERIDRAVSDAGFGPTIVDGHRLSFEAPMTRKVPLIALLASLGDAISGFEVTDPTLEDVFLRLSHRGADA</sequence>
<dbReference type="PROSITE" id="PS50893">
    <property type="entry name" value="ABC_TRANSPORTER_2"/>
    <property type="match status" value="1"/>
</dbReference>
<keyword evidence="7" id="KW-1185">Reference proteome</keyword>
<keyword evidence="4 6" id="KW-0067">ATP-binding</keyword>
<comment type="caution">
    <text evidence="6">The sequence shown here is derived from an EMBL/GenBank/DDBJ whole genome shotgun (WGS) entry which is preliminary data.</text>
</comment>
<comment type="similarity">
    <text evidence="1">Belongs to the ABC transporter superfamily.</text>
</comment>
<evidence type="ECO:0000313" key="7">
    <source>
        <dbReference type="Proteomes" id="UP001501083"/>
    </source>
</evidence>
<evidence type="ECO:0000256" key="4">
    <source>
        <dbReference type="ARBA" id="ARBA00022840"/>
    </source>
</evidence>
<keyword evidence="2" id="KW-0813">Transport</keyword>
<dbReference type="Pfam" id="PF00005">
    <property type="entry name" value="ABC_tran"/>
    <property type="match status" value="1"/>
</dbReference>
<evidence type="ECO:0000256" key="1">
    <source>
        <dbReference type="ARBA" id="ARBA00005417"/>
    </source>
</evidence>
<feature type="domain" description="ABC transporter" evidence="5">
    <location>
        <begin position="6"/>
        <end position="233"/>
    </location>
</feature>
<dbReference type="PROSITE" id="PS00211">
    <property type="entry name" value="ABC_TRANSPORTER_1"/>
    <property type="match status" value="1"/>
</dbReference>
<dbReference type="GO" id="GO:0005524">
    <property type="term" value="F:ATP binding"/>
    <property type="evidence" value="ECO:0007669"/>
    <property type="project" value="UniProtKB-KW"/>
</dbReference>
<evidence type="ECO:0000259" key="5">
    <source>
        <dbReference type="PROSITE" id="PS50893"/>
    </source>
</evidence>
<protein>
    <submittedName>
        <fullName evidence="6">ABC transporter ATP-binding protein</fullName>
    </submittedName>
</protein>
<reference evidence="7" key="1">
    <citation type="journal article" date="2019" name="Int. J. Syst. Evol. Microbiol.">
        <title>The Global Catalogue of Microorganisms (GCM) 10K type strain sequencing project: providing services to taxonomists for standard genome sequencing and annotation.</title>
        <authorList>
            <consortium name="The Broad Institute Genomics Platform"/>
            <consortium name="The Broad Institute Genome Sequencing Center for Infectious Disease"/>
            <person name="Wu L."/>
            <person name="Ma J."/>
        </authorList>
    </citation>
    <scope>NUCLEOTIDE SEQUENCE [LARGE SCALE GENOMIC DNA]</scope>
    <source>
        <strain evidence="7">JCM 19212</strain>
    </source>
</reference>
<accession>A0ABP9L8T3</accession>
<name>A0ABP9L8T3_9GAMM</name>
<keyword evidence="3" id="KW-0547">Nucleotide-binding</keyword>
<dbReference type="EMBL" id="BAABKY010000002">
    <property type="protein sequence ID" value="GAA5073242.1"/>
    <property type="molecule type" value="Genomic_DNA"/>
</dbReference>
<evidence type="ECO:0000256" key="3">
    <source>
        <dbReference type="ARBA" id="ARBA00022741"/>
    </source>
</evidence>
<dbReference type="RefSeq" id="WP_199244514.1">
    <property type="nucleotide sequence ID" value="NZ_BAABKY010000002.1"/>
</dbReference>
<dbReference type="InterPro" id="IPR027417">
    <property type="entry name" value="P-loop_NTPase"/>
</dbReference>
<evidence type="ECO:0000313" key="6">
    <source>
        <dbReference type="EMBL" id="GAA5073242.1"/>
    </source>
</evidence>
<dbReference type="InterPro" id="IPR003593">
    <property type="entry name" value="AAA+_ATPase"/>
</dbReference>
<proteinExistence type="inferred from homology"/>
<organism evidence="6 7">
    <name type="scientific">Lysobacter panacisoli</name>
    <dbReference type="NCBI Taxonomy" id="1255263"/>
    <lineage>
        <taxon>Bacteria</taxon>
        <taxon>Pseudomonadati</taxon>
        <taxon>Pseudomonadota</taxon>
        <taxon>Gammaproteobacteria</taxon>
        <taxon>Lysobacterales</taxon>
        <taxon>Lysobacteraceae</taxon>
        <taxon>Lysobacter</taxon>
    </lineage>
</organism>
<dbReference type="SUPFAM" id="SSF52540">
    <property type="entry name" value="P-loop containing nucleoside triphosphate hydrolases"/>
    <property type="match status" value="1"/>
</dbReference>
<dbReference type="SMART" id="SM00382">
    <property type="entry name" value="AAA"/>
    <property type="match status" value="1"/>
</dbReference>